<comment type="caution">
    <text evidence="1">The sequence shown here is derived from an EMBL/GenBank/DDBJ whole genome shotgun (WGS) entry which is preliminary data.</text>
</comment>
<evidence type="ECO:0000313" key="2">
    <source>
        <dbReference type="Proteomes" id="UP000028837"/>
    </source>
</evidence>
<dbReference type="EMBL" id="AHZU02000367">
    <property type="protein sequence ID" value="KFG45252.1"/>
    <property type="molecule type" value="Genomic_DNA"/>
</dbReference>
<dbReference type="AlphaFoldDB" id="A0A086KLI4"/>
<sequence>MPYIVVVLPVRSREGLTLRSTTLRGGLLEVLSAPDFVGGQQRGDRPSLLGLVVPIVAFKVTVNPCRFAGNVLMPNKWRAVAERTLWKVTFLGFCSGFEAVSSLDTFVPPTVSTIERVGTLASMLRYLGGSFPVLDAREQRRLAPVASFISWET</sequence>
<gene>
    <name evidence="1" type="ORF">TGDOM2_226880</name>
</gene>
<name>A0A086KLI4_TOXGO</name>
<dbReference type="VEuPathDB" id="ToxoDB:TGDOM2_226880"/>
<accession>A0A086KLI4</accession>
<protein>
    <submittedName>
        <fullName evidence="1">Uncharacterized protein</fullName>
    </submittedName>
</protein>
<proteinExistence type="predicted"/>
<evidence type="ECO:0000313" key="1">
    <source>
        <dbReference type="EMBL" id="KFG45252.1"/>
    </source>
</evidence>
<organism evidence="1 2">
    <name type="scientific">Toxoplasma gondii GAB2-2007-GAL-DOM2</name>
    <dbReference type="NCBI Taxonomy" id="1130820"/>
    <lineage>
        <taxon>Eukaryota</taxon>
        <taxon>Sar</taxon>
        <taxon>Alveolata</taxon>
        <taxon>Apicomplexa</taxon>
        <taxon>Conoidasida</taxon>
        <taxon>Coccidia</taxon>
        <taxon>Eucoccidiorida</taxon>
        <taxon>Eimeriorina</taxon>
        <taxon>Sarcocystidae</taxon>
        <taxon>Toxoplasma</taxon>
    </lineage>
</organism>
<reference evidence="1 2" key="1">
    <citation type="submission" date="2014-02" db="EMBL/GenBank/DDBJ databases">
        <authorList>
            <person name="Sibley D."/>
            <person name="Venepally P."/>
            <person name="Karamycheva S."/>
            <person name="Hadjithomas M."/>
            <person name="Khan A."/>
            <person name="Brunk B."/>
            <person name="Roos D."/>
            <person name="Caler E."/>
            <person name="Lorenzi H."/>
        </authorList>
    </citation>
    <scope>NUCLEOTIDE SEQUENCE [LARGE SCALE GENOMIC DNA]</scope>
    <source>
        <strain evidence="1 2">GAB2-2007-GAL-DOM2</strain>
    </source>
</reference>
<dbReference type="Proteomes" id="UP000028837">
    <property type="component" value="Unassembled WGS sequence"/>
</dbReference>